<proteinExistence type="predicted"/>
<organism evidence="1 2">
    <name type="scientific">Symmachiella dynata</name>
    <dbReference type="NCBI Taxonomy" id="2527995"/>
    <lineage>
        <taxon>Bacteria</taxon>
        <taxon>Pseudomonadati</taxon>
        <taxon>Planctomycetota</taxon>
        <taxon>Planctomycetia</taxon>
        <taxon>Planctomycetales</taxon>
        <taxon>Planctomycetaceae</taxon>
        <taxon>Symmachiella</taxon>
    </lineage>
</organism>
<accession>A0A517ZT00</accession>
<evidence type="ECO:0000313" key="2">
    <source>
        <dbReference type="Proteomes" id="UP000319383"/>
    </source>
</evidence>
<gene>
    <name evidence="1" type="ORF">Mal52_41110</name>
</gene>
<protein>
    <submittedName>
        <fullName evidence="1">Uncharacterized protein</fullName>
    </submittedName>
</protein>
<dbReference type="EMBL" id="CP036276">
    <property type="protein sequence ID" value="QDU45617.1"/>
    <property type="molecule type" value="Genomic_DNA"/>
</dbReference>
<dbReference type="AlphaFoldDB" id="A0A517ZT00"/>
<sequence length="296" mass="32996">MIHTKGQWRYSQIHDTSIESLQETIGKLIQGPTWLVTSEENASEIPFGLVAVVPTPSSGEGREAEYTANARLIASAPFLLETCKGVIKALENEEIPRLEIAYLLREALESITSTEESARQAVYLMNVGDDDDSPLFQKENGMSVEVHTPIKLRNKLISLLDGFDEAETIDSMPNGIGFALSFVIEQAMPNGECHLETQNVFGPIEYADTVPVTLFFRLSQFRTLEEKALSNSMTVADLCRSMLHDLTTLEGERKSQLLRDGKAGYDDRSKRGVPFVMSWDSCDDDGNFDDDELEFT</sequence>
<dbReference type="Proteomes" id="UP000319383">
    <property type="component" value="Chromosome"/>
</dbReference>
<evidence type="ECO:0000313" key="1">
    <source>
        <dbReference type="EMBL" id="QDU45617.1"/>
    </source>
</evidence>
<keyword evidence="2" id="KW-1185">Reference proteome</keyword>
<name>A0A517ZT00_9PLAN</name>
<reference evidence="1 2" key="1">
    <citation type="submission" date="2019-02" db="EMBL/GenBank/DDBJ databases">
        <title>Deep-cultivation of Planctomycetes and their phenomic and genomic characterization uncovers novel biology.</title>
        <authorList>
            <person name="Wiegand S."/>
            <person name="Jogler M."/>
            <person name="Boedeker C."/>
            <person name="Pinto D."/>
            <person name="Vollmers J."/>
            <person name="Rivas-Marin E."/>
            <person name="Kohn T."/>
            <person name="Peeters S.H."/>
            <person name="Heuer A."/>
            <person name="Rast P."/>
            <person name="Oberbeckmann S."/>
            <person name="Bunk B."/>
            <person name="Jeske O."/>
            <person name="Meyerdierks A."/>
            <person name="Storesund J.E."/>
            <person name="Kallscheuer N."/>
            <person name="Luecker S."/>
            <person name="Lage O.M."/>
            <person name="Pohl T."/>
            <person name="Merkel B.J."/>
            <person name="Hornburger P."/>
            <person name="Mueller R.-W."/>
            <person name="Bruemmer F."/>
            <person name="Labrenz M."/>
            <person name="Spormann A.M."/>
            <person name="Op den Camp H."/>
            <person name="Overmann J."/>
            <person name="Amann R."/>
            <person name="Jetten M.S.M."/>
            <person name="Mascher T."/>
            <person name="Medema M.H."/>
            <person name="Devos D.P."/>
            <person name="Kaster A.-K."/>
            <person name="Ovreas L."/>
            <person name="Rohde M."/>
            <person name="Galperin M.Y."/>
            <person name="Jogler C."/>
        </authorList>
    </citation>
    <scope>NUCLEOTIDE SEQUENCE [LARGE SCALE GENOMIC DNA]</scope>
    <source>
        <strain evidence="1 2">Mal52</strain>
    </source>
</reference>
<dbReference type="RefSeq" id="WP_145378120.1">
    <property type="nucleotide sequence ID" value="NZ_CP036276.1"/>
</dbReference>
<dbReference type="KEGG" id="sdyn:Mal52_41110"/>